<evidence type="ECO:0000259" key="7">
    <source>
        <dbReference type="PROSITE" id="PS50104"/>
    </source>
</evidence>
<accession>A0A5D2T2X7</accession>
<evidence type="ECO:0000256" key="4">
    <source>
        <dbReference type="ARBA" id="ARBA00022801"/>
    </source>
</evidence>
<dbReference type="InterPro" id="IPR035897">
    <property type="entry name" value="Toll_tir_struct_dom_sf"/>
</dbReference>
<dbReference type="PANTHER" id="PTHR11017:SF559">
    <property type="entry name" value="DISEASE RESISTANCE PROTEIN CHL1"/>
    <property type="match status" value="1"/>
</dbReference>
<dbReference type="Pfam" id="PF00931">
    <property type="entry name" value="NB-ARC"/>
    <property type="match status" value="1"/>
</dbReference>
<dbReference type="AlphaFoldDB" id="A0A5D2T2X7"/>
<dbReference type="InterPro" id="IPR032675">
    <property type="entry name" value="LRR_dom_sf"/>
</dbReference>
<dbReference type="EC" id="3.2.2.6" evidence="1"/>
<dbReference type="InterPro" id="IPR002182">
    <property type="entry name" value="NB-ARC"/>
</dbReference>
<dbReference type="Gene3D" id="3.80.10.10">
    <property type="entry name" value="Ribonuclease Inhibitor"/>
    <property type="match status" value="2"/>
</dbReference>
<dbReference type="Pfam" id="PF23282">
    <property type="entry name" value="WHD_ROQ1"/>
    <property type="match status" value="1"/>
</dbReference>
<dbReference type="SUPFAM" id="SSF52540">
    <property type="entry name" value="P-loop containing nucleoside triphosphate hydrolases"/>
    <property type="match status" value="1"/>
</dbReference>
<dbReference type="SUPFAM" id="SSF52200">
    <property type="entry name" value="Toll/Interleukin receptor TIR domain"/>
    <property type="match status" value="1"/>
</dbReference>
<name>A0A5D2T2X7_GOSMU</name>
<dbReference type="EMBL" id="CM017659">
    <property type="protein sequence ID" value="TYI58478.1"/>
    <property type="molecule type" value="Genomic_DNA"/>
</dbReference>
<evidence type="ECO:0000313" key="8">
    <source>
        <dbReference type="EMBL" id="TYI58478.1"/>
    </source>
</evidence>
<protein>
    <recommendedName>
        <fullName evidence="1">ADP-ribosyl cyclase/cyclic ADP-ribose hydrolase</fullName>
        <ecNumber evidence="1">3.2.2.6</ecNumber>
    </recommendedName>
</protein>
<feature type="domain" description="TIR" evidence="7">
    <location>
        <begin position="14"/>
        <end position="180"/>
    </location>
</feature>
<dbReference type="Pfam" id="PF00560">
    <property type="entry name" value="LRR_1"/>
    <property type="match status" value="1"/>
</dbReference>
<dbReference type="InterPro" id="IPR001611">
    <property type="entry name" value="Leu-rich_rpt"/>
</dbReference>
<evidence type="ECO:0000256" key="5">
    <source>
        <dbReference type="ARBA" id="ARBA00023027"/>
    </source>
</evidence>
<dbReference type="Proteomes" id="UP000323597">
    <property type="component" value="Chromosome D11"/>
</dbReference>
<dbReference type="GO" id="GO:0006952">
    <property type="term" value="P:defense response"/>
    <property type="evidence" value="ECO:0007669"/>
    <property type="project" value="InterPro"/>
</dbReference>
<dbReference type="Gene3D" id="1.10.8.430">
    <property type="entry name" value="Helical domain of apoptotic protease-activating factors"/>
    <property type="match status" value="1"/>
</dbReference>
<dbReference type="GO" id="GO:0007165">
    <property type="term" value="P:signal transduction"/>
    <property type="evidence" value="ECO:0007669"/>
    <property type="project" value="InterPro"/>
</dbReference>
<evidence type="ECO:0000256" key="6">
    <source>
        <dbReference type="ARBA" id="ARBA00047304"/>
    </source>
</evidence>
<keyword evidence="3" id="KW-0677">Repeat</keyword>
<comment type="catalytic activity">
    <reaction evidence="6">
        <text>NAD(+) + H2O = ADP-D-ribose + nicotinamide + H(+)</text>
        <dbReference type="Rhea" id="RHEA:16301"/>
        <dbReference type="ChEBI" id="CHEBI:15377"/>
        <dbReference type="ChEBI" id="CHEBI:15378"/>
        <dbReference type="ChEBI" id="CHEBI:17154"/>
        <dbReference type="ChEBI" id="CHEBI:57540"/>
        <dbReference type="ChEBI" id="CHEBI:57967"/>
        <dbReference type="EC" id="3.2.2.6"/>
    </reaction>
    <physiologicalReaction direction="left-to-right" evidence="6">
        <dbReference type="Rhea" id="RHEA:16302"/>
    </physiologicalReaction>
</comment>
<organism evidence="8 9">
    <name type="scientific">Gossypium mustelinum</name>
    <name type="common">Cotton</name>
    <name type="synonym">Gossypium caicoense</name>
    <dbReference type="NCBI Taxonomy" id="34275"/>
    <lineage>
        <taxon>Eukaryota</taxon>
        <taxon>Viridiplantae</taxon>
        <taxon>Streptophyta</taxon>
        <taxon>Embryophyta</taxon>
        <taxon>Tracheophyta</taxon>
        <taxon>Spermatophyta</taxon>
        <taxon>Magnoliopsida</taxon>
        <taxon>eudicotyledons</taxon>
        <taxon>Gunneridae</taxon>
        <taxon>Pentapetalae</taxon>
        <taxon>rosids</taxon>
        <taxon>malvids</taxon>
        <taxon>Malvales</taxon>
        <taxon>Malvaceae</taxon>
        <taxon>Malvoideae</taxon>
        <taxon>Gossypium</taxon>
    </lineage>
</organism>
<dbReference type="InterPro" id="IPR045344">
    <property type="entry name" value="C-JID"/>
</dbReference>
<proteinExistence type="predicted"/>
<evidence type="ECO:0000256" key="2">
    <source>
        <dbReference type="ARBA" id="ARBA00022614"/>
    </source>
</evidence>
<dbReference type="SUPFAM" id="SSF52058">
    <property type="entry name" value="L domain-like"/>
    <property type="match status" value="1"/>
</dbReference>
<dbReference type="PRINTS" id="PR00364">
    <property type="entry name" value="DISEASERSIST"/>
</dbReference>
<sequence length="1115" mass="127125">MLSLPSTSSSISRKKYDVFLSFRGEDTRSNFTDHLYDALSRSGIVTFRDDPKLEAGEEIAPELFKAIQQSWCSVIVFSQTYAFSSWCLEELAEIVKQHNNDGHKVFPIFYHVGPSDLRKQKEKVEEAFARHKERYKEDSEKIQRWRNALIQVAAIKGWHLNKRHESEFIKDIVKKISAKLCQTYPATHSDLVGISERLEDLYLKINIGEDDVRVIGICGMGGIGKTTLARVAYTQMSSHFEGKSFIADIREVSDKCGLVSLQKQLLSQIFHGECFNFFDVHEGSDIISHRLSHKKVLVVLDNVDNIQHLKCLVGRHDWFGLGSRIVVTTREEHLLRSWPVDDMYEPTTLNPKDALQLFSLKAFHSDTVQKDDFIELSKHVVNYAGGLPLALEVLGSFLCGRDATQWRSAIERLKRDSNKEILDKLRISFDGLEEREKNIFLDIACFFNGEKKDFVIKVLDGCEFFPDIGIDVLIKKSLVKVNKHNKYLNMHDLLQEMGRTIVKEKCVDEPGKRCRLWEERDVHHVLTKNTPLFNLKIMNLRGSQNLIKTPDFTTASNLEVLILEGCTKLVDVHPSIGVLKSLKLLNLRDCKSLRTLPTKIGMESLETLILSGCSSLVRFPEIDGKMERLKTLDLFGCYRVENLSENFQQAKFLEELDLSETAITEPPSFIFQFKNLKVLSFNGRKGPSYKLLPNLPPLLKVIQGRRTNPMARMLPLLPGMSSLRELKLRDCNLCEGDIPRDISGLSCLEKLDLSGNNFISMPASLTRLLKLANLILSNCNMCTFGEADTHSDISGLSSLSYLNLSGCKMLKSLPELPTSIAVVTIDGCSSLEVVASPSKVCNLVGCGDIRAINCFKLAEKINALTLLKEHIKGVRYPRDWFDSCIFDIMMPGSEIPEWFSQQKSDKSIKIPVPKDSQWIGVACCCIFVNNDASRHIEAIGCNASIFRGRNCRPIDRRNRWVGRYLDKPIMKDHLFLRYFPRDELYLSLADKYGDCETNNLWTTDCLDQIGDELKLSFNAEFGPNCRCVKVKKCGVRIVYENDLEEIKELRCHTTQFSPNFEHIHQHSAHNHGSVGSTSHMKRKRNIYEETKEEEPQPKRMQNIFNFVMGQSRKKH</sequence>
<dbReference type="InterPro" id="IPR044974">
    <property type="entry name" value="Disease_R_plants"/>
</dbReference>
<dbReference type="PROSITE" id="PS50104">
    <property type="entry name" value="TIR"/>
    <property type="match status" value="1"/>
</dbReference>
<gene>
    <name evidence="8" type="ORF">E1A91_D11G361300v1</name>
</gene>
<dbReference type="InterPro" id="IPR027417">
    <property type="entry name" value="P-loop_NTPase"/>
</dbReference>
<dbReference type="InterPro" id="IPR000157">
    <property type="entry name" value="TIR_dom"/>
</dbReference>
<evidence type="ECO:0000256" key="1">
    <source>
        <dbReference type="ARBA" id="ARBA00011982"/>
    </source>
</evidence>
<keyword evidence="5" id="KW-0520">NAD</keyword>
<dbReference type="Pfam" id="PF20160">
    <property type="entry name" value="C-JID"/>
    <property type="match status" value="1"/>
</dbReference>
<dbReference type="Gene3D" id="3.40.50.10140">
    <property type="entry name" value="Toll/interleukin-1 receptor homology (TIR) domain"/>
    <property type="match status" value="1"/>
</dbReference>
<dbReference type="Gene3D" id="3.40.50.300">
    <property type="entry name" value="P-loop containing nucleotide triphosphate hydrolases"/>
    <property type="match status" value="1"/>
</dbReference>
<dbReference type="SMART" id="SM00255">
    <property type="entry name" value="TIR"/>
    <property type="match status" value="1"/>
</dbReference>
<evidence type="ECO:0000313" key="9">
    <source>
        <dbReference type="Proteomes" id="UP000323597"/>
    </source>
</evidence>
<dbReference type="GO" id="GO:0061809">
    <property type="term" value="F:NAD+ nucleosidase activity, cyclic ADP-ribose generating"/>
    <property type="evidence" value="ECO:0007669"/>
    <property type="project" value="UniProtKB-EC"/>
</dbReference>
<keyword evidence="4" id="KW-0378">Hydrolase</keyword>
<dbReference type="FunFam" id="3.40.50.10140:FF:000007">
    <property type="entry name" value="Disease resistance protein (TIR-NBS-LRR class)"/>
    <property type="match status" value="1"/>
</dbReference>
<keyword evidence="9" id="KW-1185">Reference proteome</keyword>
<dbReference type="PANTHER" id="PTHR11017">
    <property type="entry name" value="LEUCINE-RICH REPEAT-CONTAINING PROTEIN"/>
    <property type="match status" value="1"/>
</dbReference>
<evidence type="ECO:0000256" key="3">
    <source>
        <dbReference type="ARBA" id="ARBA00022737"/>
    </source>
</evidence>
<dbReference type="GO" id="GO:0043531">
    <property type="term" value="F:ADP binding"/>
    <property type="evidence" value="ECO:0007669"/>
    <property type="project" value="InterPro"/>
</dbReference>
<dbReference type="InterPro" id="IPR042197">
    <property type="entry name" value="Apaf_helical"/>
</dbReference>
<dbReference type="InterPro" id="IPR058192">
    <property type="entry name" value="WHD_ROQ1-like"/>
</dbReference>
<dbReference type="Pfam" id="PF01582">
    <property type="entry name" value="TIR"/>
    <property type="match status" value="1"/>
</dbReference>
<keyword evidence="2" id="KW-0433">Leucine-rich repeat</keyword>
<reference evidence="8 9" key="1">
    <citation type="submission" date="2019-07" db="EMBL/GenBank/DDBJ databases">
        <title>WGS assembly of Gossypium mustelinum.</title>
        <authorList>
            <person name="Chen Z.J."/>
            <person name="Sreedasyam A."/>
            <person name="Ando A."/>
            <person name="Song Q."/>
            <person name="De L."/>
            <person name="Hulse-Kemp A."/>
            <person name="Ding M."/>
            <person name="Ye W."/>
            <person name="Kirkbride R."/>
            <person name="Jenkins J."/>
            <person name="Plott C."/>
            <person name="Lovell J."/>
            <person name="Lin Y.-M."/>
            <person name="Vaughn R."/>
            <person name="Liu B."/>
            <person name="Li W."/>
            <person name="Simpson S."/>
            <person name="Scheffler B."/>
            <person name="Saski C."/>
            <person name="Grover C."/>
            <person name="Hu G."/>
            <person name="Conover J."/>
            <person name="Carlson J."/>
            <person name="Shu S."/>
            <person name="Boston L."/>
            <person name="Williams M."/>
            <person name="Peterson D."/>
            <person name="Mcgee K."/>
            <person name="Jones D."/>
            <person name="Wendel J."/>
            <person name="Stelly D."/>
            <person name="Grimwood J."/>
            <person name="Schmutz J."/>
        </authorList>
    </citation>
    <scope>NUCLEOTIDE SEQUENCE [LARGE SCALE GENOMIC DNA]</scope>
    <source>
        <strain evidence="8">1408120.09</strain>
    </source>
</reference>